<evidence type="ECO:0000256" key="1">
    <source>
        <dbReference type="SAM" id="SignalP"/>
    </source>
</evidence>
<feature type="signal peptide" evidence="1">
    <location>
        <begin position="1"/>
        <end position="31"/>
    </location>
</feature>
<dbReference type="AlphaFoldDB" id="A0A1I6S9E3"/>
<dbReference type="RefSeq" id="WP_093417812.1">
    <property type="nucleotide sequence ID" value="NZ_FOZX01000004.1"/>
</dbReference>
<gene>
    <name evidence="2" type="ORF">SAMN05660874_03008</name>
</gene>
<keyword evidence="2" id="KW-0808">Transferase</keyword>
<dbReference type="Pfam" id="PF14269">
    <property type="entry name" value="Arylsulfotran_2"/>
    <property type="match status" value="1"/>
</dbReference>
<proteinExistence type="predicted"/>
<feature type="chain" id="PRO_5011734185" evidence="1">
    <location>
        <begin position="32"/>
        <end position="498"/>
    </location>
</feature>
<keyword evidence="3" id="KW-1185">Reference proteome</keyword>
<dbReference type="InterPro" id="IPR039535">
    <property type="entry name" value="ASST-like"/>
</dbReference>
<dbReference type="InterPro" id="IPR053143">
    <property type="entry name" value="Arylsulfate_ST"/>
</dbReference>
<dbReference type="PANTHER" id="PTHR35340:SF6">
    <property type="entry name" value="ASST-DOMAIN-CONTAINING PROTEIN"/>
    <property type="match status" value="1"/>
</dbReference>
<dbReference type="InterPro" id="IPR006311">
    <property type="entry name" value="TAT_signal"/>
</dbReference>
<dbReference type="EMBL" id="FOZX01000004">
    <property type="protein sequence ID" value="SFS73510.1"/>
    <property type="molecule type" value="Genomic_DNA"/>
</dbReference>
<keyword evidence="1" id="KW-0732">Signal</keyword>
<dbReference type="STRING" id="95161.SAMN05660874_03008"/>
<dbReference type="Proteomes" id="UP000198852">
    <property type="component" value="Unassembled WGS sequence"/>
</dbReference>
<dbReference type="InterPro" id="IPR011045">
    <property type="entry name" value="N2O_reductase_N"/>
</dbReference>
<dbReference type="GO" id="GO:0016740">
    <property type="term" value="F:transferase activity"/>
    <property type="evidence" value="ECO:0007669"/>
    <property type="project" value="UniProtKB-KW"/>
</dbReference>
<dbReference type="PANTHER" id="PTHR35340">
    <property type="entry name" value="PQQ ENZYME REPEAT PROTEIN-RELATED"/>
    <property type="match status" value="1"/>
</dbReference>
<reference evidence="3" key="1">
    <citation type="submission" date="2016-10" db="EMBL/GenBank/DDBJ databases">
        <authorList>
            <person name="Varghese N."/>
            <person name="Submissions S."/>
        </authorList>
    </citation>
    <scope>NUCLEOTIDE SEQUENCE [LARGE SCALE GENOMIC DNA]</scope>
    <source>
        <strain evidence="3">DSM 44771</strain>
    </source>
</reference>
<accession>A0A1I6S9E3</accession>
<name>A0A1I6S9E3_9PSEU</name>
<dbReference type="PROSITE" id="PS51318">
    <property type="entry name" value="TAT"/>
    <property type="match status" value="1"/>
</dbReference>
<dbReference type="OrthoDB" id="3225323at2"/>
<protein>
    <submittedName>
        <fullName evidence="2">Arylsulfotransferase (ASST)</fullName>
    </submittedName>
</protein>
<evidence type="ECO:0000313" key="2">
    <source>
        <dbReference type="EMBL" id="SFS73510.1"/>
    </source>
</evidence>
<organism evidence="2 3">
    <name type="scientific">Saccharopolyspora flava</name>
    <dbReference type="NCBI Taxonomy" id="95161"/>
    <lineage>
        <taxon>Bacteria</taxon>
        <taxon>Bacillati</taxon>
        <taxon>Actinomycetota</taxon>
        <taxon>Actinomycetes</taxon>
        <taxon>Pseudonocardiales</taxon>
        <taxon>Pseudonocardiaceae</taxon>
        <taxon>Saccharopolyspora</taxon>
    </lineage>
</organism>
<dbReference type="SUPFAM" id="SSF50974">
    <property type="entry name" value="Nitrous oxide reductase, N-terminal domain"/>
    <property type="match status" value="1"/>
</dbReference>
<evidence type="ECO:0000313" key="3">
    <source>
        <dbReference type="Proteomes" id="UP000198852"/>
    </source>
</evidence>
<sequence length="498" mass="53359">MSTTKLGRRSVLRMLAAAPLVPAALSGVAQAAPRPAVGALGADLVTRPDLHPPLMEIITPASGTEPGQVLLTPTGASTMDVNAPAPRAPIQPGAMLMDDTGQAVWFGPSSEGVNFDLKVQEYQGKPVLTFWEGTVVVPPGFGHGKFVIMDETYTRIAEVVPANDLTGDLHEFVITPQGTALILAYREVRLDTTAVGGQPNSKVLEGVVQEIDIASGELIFEWNSLEHVGLDESFYAVPKDSEVYHDYIHLNAICEDGDALLISARCTHAIYRIDRASGEVKWRLCGRKSDFEMGEDAAFAWQHDVRRHEDGTISLFDNADAAGRGKSRGMTLDVDETAKTATLLRSAESPEGLLAPNQGNAQLLANGHMFVGWGGKPYFTEFGPDNEVLFHGRFTETMASYRAHRARWVGRPTDSPAVVGQPGDGVTSVYTSWNGATEVTTWRVHAGPDDQHLTPVADAPKSAFETKIDLQGTHPVIAVEALDASGAVLGRSPAIPVA</sequence>